<feature type="repeat" description="TPR" evidence="1">
    <location>
        <begin position="1046"/>
        <end position="1079"/>
    </location>
</feature>
<dbReference type="KEGG" id="bbel:109480393"/>
<reference evidence="4" key="1">
    <citation type="submission" date="2025-08" db="UniProtKB">
        <authorList>
            <consortium name="RefSeq"/>
        </authorList>
    </citation>
    <scope>IDENTIFICATION</scope>
    <source>
        <tissue evidence="4">Gonad</tissue>
    </source>
</reference>
<dbReference type="Proteomes" id="UP000515135">
    <property type="component" value="Unplaced"/>
</dbReference>
<dbReference type="OrthoDB" id="5988009at2759"/>
<dbReference type="InterPro" id="IPR011990">
    <property type="entry name" value="TPR-like_helical_dom_sf"/>
</dbReference>
<organism evidence="3 4">
    <name type="scientific">Branchiostoma belcheri</name>
    <name type="common">Amphioxus</name>
    <dbReference type="NCBI Taxonomy" id="7741"/>
    <lineage>
        <taxon>Eukaryota</taxon>
        <taxon>Metazoa</taxon>
        <taxon>Chordata</taxon>
        <taxon>Cephalochordata</taxon>
        <taxon>Leptocardii</taxon>
        <taxon>Amphioxiformes</taxon>
        <taxon>Branchiostomatidae</taxon>
        <taxon>Branchiostoma</taxon>
    </lineage>
</organism>
<sequence>MSHTELSTVVGEFRELDLKFKRGSDLDVAERGYARKLVHAISTQNQVLECEALKGLGDLYLHKAKMKKHKAENFHKACSLYTELLRYYTSTDEKQVVQHRIRYAEKCTKLVHDQEVLKACGTNTGNTILDVSTTLHEVKKKSKLKRHGTMPLIEGYTNSLVKAIVEGNKRLEIESLKSLGDVYLEKGRVGKDETAFSKSAGLYRAALDRCEDSDGRETLRHRIKYAERVKDKERKKNRETGRTRNNKVGNSSKVEEEGTVRTYQDQLQEGCRALQTGDLDTAERNFAAALKAVHGKGQRWKETEPICKLSDVYLKRGKQSKDGGDFTKAAALSNAALVRAKTEDREVIKHSTQEISQSFVQHVLSIEQTVPTDDVEKHKSVLTECRCYVEEEIKRIEQQIDPYSLDDNDPEIMEVEKKRVEANKALLDTIIHQRRTFIAGLVDECMEVMGPPPCKYAMIGLGSQATGLVTPYSDLEFAILIEEETENSLKYFQNLTHYLHLKVINLGETILPAMAIKSLNDFESKNKLDDWFYDSVTPRGFSFDGAMPHACKTPLGRGKTCLLIRTPSHMAKFLEDDVKLHLKKGYHLASVLGSVSLITGEQGLVDKYTVAWNQQLKKNGSEIARLLANTMLMENTKTFEMQNPTSRMLNVKKEVYRFSSLAVSCWALLCDIQPKTIWETIQTMYKKDAISDKNAHHLMVLVSISAELRLRTYMNNRGQVENLSVLSSLSVNADIEEKTKRIFHFSNVKQLMRYYYTATPLKYFVQQISNGQPVEEPSTLFDNSLMLQADVYESLCDYNQSKACIERALEAELSTHGTGAIHPFIAGLLSKLGLAWGNLGDNRKAVSYHQQSLQMGRNIFGEGKAHPDVVLSLNNLGLAWSVLGDNRKAVRYFEQALQMERSIHGEGNAHLDIALSLNNLGTAWSHLGDQIKAIGYYEQSQQMKRSIHGKDNVHPDIAGSLNNLGTAWSDLGDYRKAVSYHEQALEMMRSIYCESNAHPDIASSLNNLGAAWSHLGDQSKAISYYEQALEMMRSIYGEGNAHPDIASSLNNLGEAWRHLGDYRKAVRYYEQALEMRWSIYGEGNAHPNIASSLNNLGAAWSDLGDYRKAITYYEQALEMKRSIYGIAHPDIARSLHNLYVAWRILGDHRKAASYYAQLLNR</sequence>
<dbReference type="PROSITE" id="PS50005">
    <property type="entry name" value="TPR"/>
    <property type="match status" value="5"/>
</dbReference>
<dbReference type="SMART" id="SM00671">
    <property type="entry name" value="SEL1"/>
    <property type="match status" value="5"/>
</dbReference>
<protein>
    <submittedName>
        <fullName evidence="4">Uncharacterized protein LOC109480393</fullName>
    </submittedName>
</protein>
<keyword evidence="3" id="KW-1185">Reference proteome</keyword>
<feature type="repeat" description="TPR" evidence="1">
    <location>
        <begin position="870"/>
        <end position="903"/>
    </location>
</feature>
<evidence type="ECO:0000313" key="3">
    <source>
        <dbReference type="Proteomes" id="UP000515135"/>
    </source>
</evidence>
<dbReference type="SMART" id="SM00028">
    <property type="entry name" value="TPR"/>
    <property type="match status" value="8"/>
</dbReference>
<gene>
    <name evidence="4" type="primary">LOC109480393</name>
</gene>
<dbReference type="InterPro" id="IPR006597">
    <property type="entry name" value="Sel1-like"/>
</dbReference>
<feature type="region of interest" description="Disordered" evidence="2">
    <location>
        <begin position="228"/>
        <end position="259"/>
    </location>
</feature>
<dbReference type="GeneID" id="109480393"/>
<evidence type="ECO:0000313" key="4">
    <source>
        <dbReference type="RefSeq" id="XP_019638151.1"/>
    </source>
</evidence>
<dbReference type="RefSeq" id="XP_019638151.1">
    <property type="nucleotide sequence ID" value="XM_019782592.1"/>
</dbReference>
<keyword evidence="1" id="KW-0802">TPR repeat</keyword>
<feature type="repeat" description="TPR" evidence="1">
    <location>
        <begin position="958"/>
        <end position="991"/>
    </location>
</feature>
<dbReference type="PROSITE" id="PS50293">
    <property type="entry name" value="TPR_REGION"/>
    <property type="match status" value="2"/>
</dbReference>
<feature type="repeat" description="TPR" evidence="1">
    <location>
        <begin position="1002"/>
        <end position="1035"/>
    </location>
</feature>
<evidence type="ECO:0000256" key="1">
    <source>
        <dbReference type="PROSITE-ProRule" id="PRU00339"/>
    </source>
</evidence>
<name>A0A6P5A8S9_BRABE</name>
<dbReference type="PANTHER" id="PTHR19959">
    <property type="entry name" value="KINESIN LIGHT CHAIN"/>
    <property type="match status" value="1"/>
</dbReference>
<dbReference type="AlphaFoldDB" id="A0A6P5A8S9"/>
<dbReference type="InterPro" id="IPR019734">
    <property type="entry name" value="TPR_rpt"/>
</dbReference>
<dbReference type="Pfam" id="PF13424">
    <property type="entry name" value="TPR_12"/>
    <property type="match status" value="3"/>
</dbReference>
<proteinExistence type="predicted"/>
<dbReference type="Pfam" id="PF13374">
    <property type="entry name" value="TPR_10"/>
    <property type="match status" value="2"/>
</dbReference>
<dbReference type="Gene3D" id="1.25.40.10">
    <property type="entry name" value="Tetratricopeptide repeat domain"/>
    <property type="match status" value="3"/>
</dbReference>
<dbReference type="SUPFAM" id="SSF81901">
    <property type="entry name" value="HCP-like"/>
    <property type="match status" value="1"/>
</dbReference>
<evidence type="ECO:0000256" key="2">
    <source>
        <dbReference type="SAM" id="MobiDB-lite"/>
    </source>
</evidence>
<dbReference type="PANTHER" id="PTHR19959:SF119">
    <property type="entry name" value="FUNGAL LIPASE-LIKE DOMAIN-CONTAINING PROTEIN"/>
    <property type="match status" value="1"/>
</dbReference>
<feature type="repeat" description="TPR" evidence="1">
    <location>
        <begin position="1090"/>
        <end position="1123"/>
    </location>
</feature>
<accession>A0A6P5A8S9</accession>
<feature type="compositionally biased region" description="Basic and acidic residues" evidence="2">
    <location>
        <begin position="228"/>
        <end position="242"/>
    </location>
</feature>
<dbReference type="Pfam" id="PF13181">
    <property type="entry name" value="TPR_8"/>
    <property type="match status" value="1"/>
</dbReference>